<feature type="transmembrane region" description="Helical" evidence="6">
    <location>
        <begin position="163"/>
        <end position="187"/>
    </location>
</feature>
<dbReference type="Pfam" id="PF20684">
    <property type="entry name" value="Fung_rhodopsin"/>
    <property type="match status" value="1"/>
</dbReference>
<accession>A0A2J6RZD9</accession>
<evidence type="ECO:0000256" key="5">
    <source>
        <dbReference type="ARBA" id="ARBA00038359"/>
    </source>
</evidence>
<dbReference type="AlphaFoldDB" id="A0A2J6RZD9"/>
<feature type="transmembrane region" description="Helical" evidence="6">
    <location>
        <begin position="86"/>
        <end position="110"/>
    </location>
</feature>
<dbReference type="EMBL" id="KZ613941">
    <property type="protein sequence ID" value="PMD43873.1"/>
    <property type="molecule type" value="Genomic_DNA"/>
</dbReference>
<keyword evidence="3 6" id="KW-1133">Transmembrane helix</keyword>
<evidence type="ECO:0000256" key="3">
    <source>
        <dbReference type="ARBA" id="ARBA00022989"/>
    </source>
</evidence>
<keyword evidence="4 6" id="KW-0472">Membrane</keyword>
<dbReference type="STRING" id="1149755.A0A2J6RZD9"/>
<feature type="domain" description="Rhodopsin" evidence="7">
    <location>
        <begin position="27"/>
        <end position="264"/>
    </location>
</feature>
<dbReference type="InterPro" id="IPR049326">
    <property type="entry name" value="Rhodopsin_dom_fungi"/>
</dbReference>
<organism evidence="8 9">
    <name type="scientific">Hyaloscypha variabilis (strain UAMH 11265 / GT02V1 / F)</name>
    <name type="common">Meliniomyces variabilis</name>
    <dbReference type="NCBI Taxonomy" id="1149755"/>
    <lineage>
        <taxon>Eukaryota</taxon>
        <taxon>Fungi</taxon>
        <taxon>Dikarya</taxon>
        <taxon>Ascomycota</taxon>
        <taxon>Pezizomycotina</taxon>
        <taxon>Leotiomycetes</taxon>
        <taxon>Helotiales</taxon>
        <taxon>Hyaloscyphaceae</taxon>
        <taxon>Hyaloscypha</taxon>
        <taxon>Hyaloscypha variabilis</taxon>
    </lineage>
</organism>
<feature type="transmembrane region" description="Helical" evidence="6">
    <location>
        <begin position="122"/>
        <end position="151"/>
    </location>
</feature>
<dbReference type="Proteomes" id="UP000235786">
    <property type="component" value="Unassembled WGS sequence"/>
</dbReference>
<evidence type="ECO:0000256" key="1">
    <source>
        <dbReference type="ARBA" id="ARBA00004141"/>
    </source>
</evidence>
<feature type="transmembrane region" description="Helical" evidence="6">
    <location>
        <begin position="12"/>
        <end position="31"/>
    </location>
</feature>
<proteinExistence type="inferred from homology"/>
<keyword evidence="2 6" id="KW-0812">Transmembrane</keyword>
<dbReference type="PANTHER" id="PTHR33048">
    <property type="entry name" value="PTH11-LIKE INTEGRAL MEMBRANE PROTEIN (AFU_ORTHOLOGUE AFUA_5G11245)"/>
    <property type="match status" value="1"/>
</dbReference>
<evidence type="ECO:0000256" key="6">
    <source>
        <dbReference type="SAM" id="Phobius"/>
    </source>
</evidence>
<evidence type="ECO:0000256" key="2">
    <source>
        <dbReference type="ARBA" id="ARBA00022692"/>
    </source>
</evidence>
<comment type="subcellular location">
    <subcellularLocation>
        <location evidence="1">Membrane</location>
        <topology evidence="1">Multi-pass membrane protein</topology>
    </subcellularLocation>
</comment>
<dbReference type="GO" id="GO:0016020">
    <property type="term" value="C:membrane"/>
    <property type="evidence" value="ECO:0007669"/>
    <property type="project" value="UniProtKB-SubCell"/>
</dbReference>
<evidence type="ECO:0000313" key="8">
    <source>
        <dbReference type="EMBL" id="PMD43873.1"/>
    </source>
</evidence>
<dbReference type="InterPro" id="IPR052337">
    <property type="entry name" value="SAT4-like"/>
</dbReference>
<feature type="transmembrane region" description="Helical" evidence="6">
    <location>
        <begin position="43"/>
        <end position="66"/>
    </location>
</feature>
<dbReference type="OrthoDB" id="2988756at2759"/>
<feature type="transmembrane region" description="Helical" evidence="6">
    <location>
        <begin position="199"/>
        <end position="219"/>
    </location>
</feature>
<evidence type="ECO:0000313" key="9">
    <source>
        <dbReference type="Proteomes" id="UP000235786"/>
    </source>
</evidence>
<evidence type="ECO:0000259" key="7">
    <source>
        <dbReference type="Pfam" id="PF20684"/>
    </source>
</evidence>
<reference evidence="8 9" key="1">
    <citation type="submission" date="2016-04" db="EMBL/GenBank/DDBJ databases">
        <title>A degradative enzymes factory behind the ericoid mycorrhizal symbiosis.</title>
        <authorList>
            <consortium name="DOE Joint Genome Institute"/>
            <person name="Martino E."/>
            <person name="Morin E."/>
            <person name="Grelet G."/>
            <person name="Kuo A."/>
            <person name="Kohler A."/>
            <person name="Daghino S."/>
            <person name="Barry K."/>
            <person name="Choi C."/>
            <person name="Cichocki N."/>
            <person name="Clum A."/>
            <person name="Copeland A."/>
            <person name="Hainaut M."/>
            <person name="Haridas S."/>
            <person name="Labutti K."/>
            <person name="Lindquist E."/>
            <person name="Lipzen A."/>
            <person name="Khouja H.-R."/>
            <person name="Murat C."/>
            <person name="Ohm R."/>
            <person name="Olson A."/>
            <person name="Spatafora J."/>
            <person name="Veneault-Fourrey C."/>
            <person name="Henrissat B."/>
            <person name="Grigoriev I."/>
            <person name="Martin F."/>
            <person name="Perotto S."/>
        </authorList>
    </citation>
    <scope>NUCLEOTIDE SEQUENCE [LARGE SCALE GENOMIC DNA]</scope>
    <source>
        <strain evidence="8 9">F</strain>
    </source>
</reference>
<dbReference type="PANTHER" id="PTHR33048:SF132">
    <property type="entry name" value="MEMBRANE PROTEIN, PUTATIVE (AFU_ORTHOLOGUE AFUA_6G07820)-RELATED"/>
    <property type="match status" value="1"/>
</dbReference>
<evidence type="ECO:0000256" key="4">
    <source>
        <dbReference type="ARBA" id="ARBA00023136"/>
    </source>
</evidence>
<protein>
    <submittedName>
        <fullName evidence="8">PTH11-like integral membrane protein</fullName>
    </submittedName>
</protein>
<comment type="similarity">
    <text evidence="5">Belongs to the SAT4 family.</text>
</comment>
<name>A0A2J6RZD9_HYAVF</name>
<keyword evidence="9" id="KW-1185">Reference proteome</keyword>
<gene>
    <name evidence="8" type="ORF">L207DRAFT_630280</name>
</gene>
<sequence>MSPISQGSTAIISSVVFTSLAACLVLARLMARAIILGVAGPDELAIVVSLLSSIGFTVLICEQVKYGLGKHFSTVSPYDFEQVLKFLWWSIIFYNISLTLTKISIVLQYLRVFVGQRIRRACWSTIGFIIIYGIWTVLSDIFSCVPVAAFWDGNIHGRCISHKFLWFFNATVNIITDLIILILPMPVLSSLRLPTKQKVGLMFIFAVGGVVCLVSILRLHSLYIVSISEDTTWANTEAAIWSSIEVNTGIVCASLPTVKPVISRIFPRLLSSNRSNQPTYLRTTTNGNHSQNGFGQTPIRLVEFGTTPNTISKVEVSDSVVSITGDGSLQGRRPADGDNKAILITTSMTQDVENRSEMGSEKDLVY</sequence>